<keyword evidence="3" id="KW-1185">Reference proteome</keyword>
<dbReference type="AlphaFoldDB" id="A0A4Y2ISJ2"/>
<comment type="caution">
    <text evidence="2">The sequence shown here is derived from an EMBL/GenBank/DDBJ whole genome shotgun (WGS) entry which is preliminary data.</text>
</comment>
<proteinExistence type="predicted"/>
<dbReference type="EMBL" id="BGPR01002902">
    <property type="protein sequence ID" value="GBM80767.1"/>
    <property type="molecule type" value="Genomic_DNA"/>
</dbReference>
<reference evidence="2 3" key="1">
    <citation type="journal article" date="2019" name="Sci. Rep.">
        <title>Orb-weaving spider Araneus ventricosus genome elucidates the spidroin gene catalogue.</title>
        <authorList>
            <person name="Kono N."/>
            <person name="Nakamura H."/>
            <person name="Ohtoshi R."/>
            <person name="Moran D.A.P."/>
            <person name="Shinohara A."/>
            <person name="Yoshida Y."/>
            <person name="Fujiwara M."/>
            <person name="Mori M."/>
            <person name="Tomita M."/>
            <person name="Arakawa K."/>
        </authorList>
    </citation>
    <scope>NUCLEOTIDE SEQUENCE [LARGE SCALE GENOMIC DNA]</scope>
</reference>
<dbReference type="Proteomes" id="UP000499080">
    <property type="component" value="Unassembled WGS sequence"/>
</dbReference>
<evidence type="ECO:0000313" key="3">
    <source>
        <dbReference type="Proteomes" id="UP000499080"/>
    </source>
</evidence>
<evidence type="ECO:0000256" key="1">
    <source>
        <dbReference type="SAM" id="MobiDB-lite"/>
    </source>
</evidence>
<evidence type="ECO:0000313" key="2">
    <source>
        <dbReference type="EMBL" id="GBM80767.1"/>
    </source>
</evidence>
<sequence length="124" mass="13627">MVGSVEGLSQGPRVPGSKPDSTEKKPLRTWALNWLSGSYLHPAGGGADASASEVLYMMNMSSPKKLVHFSFIFNYLQLKIGPRCLPISLYCFKATQGLFCLNPQSDDDTFLSKLHSKRDVPFTA</sequence>
<name>A0A4Y2ISJ2_ARAVE</name>
<organism evidence="2 3">
    <name type="scientific">Araneus ventricosus</name>
    <name type="common">Orbweaver spider</name>
    <name type="synonym">Epeira ventricosa</name>
    <dbReference type="NCBI Taxonomy" id="182803"/>
    <lineage>
        <taxon>Eukaryota</taxon>
        <taxon>Metazoa</taxon>
        <taxon>Ecdysozoa</taxon>
        <taxon>Arthropoda</taxon>
        <taxon>Chelicerata</taxon>
        <taxon>Arachnida</taxon>
        <taxon>Araneae</taxon>
        <taxon>Araneomorphae</taxon>
        <taxon>Entelegynae</taxon>
        <taxon>Araneoidea</taxon>
        <taxon>Araneidae</taxon>
        <taxon>Araneus</taxon>
    </lineage>
</organism>
<gene>
    <name evidence="2" type="ORF">AVEN_10631_1</name>
</gene>
<feature type="region of interest" description="Disordered" evidence="1">
    <location>
        <begin position="1"/>
        <end position="25"/>
    </location>
</feature>
<protein>
    <submittedName>
        <fullName evidence="2">Uncharacterized protein</fullName>
    </submittedName>
</protein>
<accession>A0A4Y2ISJ2</accession>